<dbReference type="PANTHER" id="PTHR11133:SF22">
    <property type="entry name" value="ALPHA-AMINOADIPIC SEMIALDEHYDE SYNTHASE, MITOCHONDRIAL"/>
    <property type="match status" value="1"/>
</dbReference>
<dbReference type="Pfam" id="PF03435">
    <property type="entry name" value="Sacchrp_dh_NADP"/>
    <property type="match status" value="1"/>
</dbReference>
<dbReference type="OrthoDB" id="27588at2157"/>
<dbReference type="KEGG" id="tac:Ta0681"/>
<feature type="domain" description="Saccharopine dehydrogenase-like C-terminal" evidence="3">
    <location>
        <begin position="120"/>
        <end position="366"/>
    </location>
</feature>
<keyword evidence="1" id="KW-0560">Oxidoreductase</keyword>
<dbReference type="AlphaFoldDB" id="Q9HKC0"/>
<dbReference type="STRING" id="273075.gene:9571901"/>
<dbReference type="SUPFAM" id="SSF51735">
    <property type="entry name" value="NAD(P)-binding Rossmann-fold domains"/>
    <property type="match status" value="1"/>
</dbReference>
<dbReference type="PaxDb" id="273075-Ta0681"/>
<dbReference type="EMBL" id="AL445065">
    <property type="protein sequence ID" value="CAC11819.1"/>
    <property type="molecule type" value="Genomic_DNA"/>
</dbReference>
<proteinExistence type="predicted"/>
<gene>
    <name evidence="4" type="ordered locus">Ta0681</name>
</gene>
<dbReference type="EnsemblBacteria" id="CAC11819">
    <property type="protein sequence ID" value="CAC11819"/>
    <property type="gene ID" value="CAC11819"/>
</dbReference>
<dbReference type="HOGENOM" id="CLU_032858_3_0_2"/>
<dbReference type="Proteomes" id="UP000001024">
    <property type="component" value="Chromosome"/>
</dbReference>
<dbReference type="InterPro" id="IPR051168">
    <property type="entry name" value="AASS"/>
</dbReference>
<dbReference type="InParanoid" id="Q9HKC0"/>
<name>Q9HKC0_THEAC</name>
<evidence type="ECO:0000313" key="5">
    <source>
        <dbReference type="Proteomes" id="UP000001024"/>
    </source>
</evidence>
<dbReference type="DNASU" id="1456253"/>
<dbReference type="Gene3D" id="3.30.360.10">
    <property type="entry name" value="Dihydrodipicolinate Reductase, domain 2"/>
    <property type="match status" value="1"/>
</dbReference>
<evidence type="ECO:0000259" key="2">
    <source>
        <dbReference type="Pfam" id="PF03435"/>
    </source>
</evidence>
<dbReference type="InterPro" id="IPR032095">
    <property type="entry name" value="Sacchrp_dh-like_C"/>
</dbReference>
<accession>Q9HKC0</accession>
<dbReference type="PANTHER" id="PTHR11133">
    <property type="entry name" value="SACCHAROPINE DEHYDROGENASE"/>
    <property type="match status" value="1"/>
</dbReference>
<evidence type="ECO:0000313" key="4">
    <source>
        <dbReference type="EMBL" id="CAC11819.1"/>
    </source>
</evidence>
<feature type="domain" description="Saccharopine dehydrogenase NADP binding" evidence="2">
    <location>
        <begin position="4"/>
        <end position="116"/>
    </location>
</feature>
<dbReference type="SUPFAM" id="SSF55347">
    <property type="entry name" value="Glyceraldehyde-3-phosphate dehydrogenase-like, C-terminal domain"/>
    <property type="match status" value="1"/>
</dbReference>
<dbReference type="GO" id="GO:0016491">
    <property type="term" value="F:oxidoreductase activity"/>
    <property type="evidence" value="ECO:0007669"/>
    <property type="project" value="UniProtKB-KW"/>
</dbReference>
<sequence length="373" mass="41480">MNFIVIGAGNIGSGIAQNLLEDGHEVEIADKSRESLNRIRGRNPKIRTREFDVMDRSAYRMLNDYDASVSALPGSIGMQFLKNVAKMGKIVVDVSYMEEDPYDLNGIAQSAGTIIVPDMGFAPGLTNAIVGYFSADLDQIRNVKIYVGGIPEKPVPPLDYTITWSVEGLIDEYTRPVRIVRNGTEDHVPALSGIERIGVGNYADMEAFYTDGLRSLIRNIKCTGEMFEKTIRYPGHAEKMAAIRDLGYFDRIKVDGCNLTMFEISEQIFMEKLFRPDIQDVVLMKVEVSGTKLGREVTRTAEMQTGYDSSRKRTAMDMATSLPASITAEFLSSNGKITSGIVFPEILGKTQNYFEYLVNNMKKKGINVNISVK</sequence>
<evidence type="ECO:0008006" key="6">
    <source>
        <dbReference type="Google" id="ProtNLM"/>
    </source>
</evidence>
<protein>
    <recommendedName>
        <fullName evidence="6">Saccharopine dehydrogenase</fullName>
    </recommendedName>
</protein>
<dbReference type="InterPro" id="IPR036291">
    <property type="entry name" value="NAD(P)-bd_dom_sf"/>
</dbReference>
<dbReference type="Gene3D" id="3.40.50.720">
    <property type="entry name" value="NAD(P)-binding Rossmann-like Domain"/>
    <property type="match status" value="1"/>
</dbReference>
<dbReference type="InterPro" id="IPR005097">
    <property type="entry name" value="Sacchrp_dh_NADP-bd"/>
</dbReference>
<reference evidence="4 5" key="1">
    <citation type="journal article" date="2000" name="Nature">
        <title>The genome sequence of the thermoacidophilic scavenger Thermoplasma acidophilum.</title>
        <authorList>
            <person name="Ruepp A."/>
            <person name="Graml W."/>
            <person name="Santos-Martinez M.L."/>
            <person name="Koretke K.K."/>
            <person name="Volker C."/>
            <person name="Mewes H.W."/>
            <person name="Frishman D."/>
            <person name="Stocker S."/>
            <person name="Lupas A.N."/>
            <person name="Baumeister W."/>
        </authorList>
    </citation>
    <scope>NUCLEOTIDE SEQUENCE [LARGE SCALE GENOMIC DNA]</scope>
    <source>
        <strain evidence="5">ATCC 25905 / DSM 1728 / JCM 9062 / NBRC 15155 / AMRC-C165</strain>
    </source>
</reference>
<dbReference type="eggNOG" id="arCOG00243">
    <property type="taxonomic scope" value="Archaea"/>
</dbReference>
<dbReference type="Pfam" id="PF16653">
    <property type="entry name" value="Sacchrp_dh_C"/>
    <property type="match status" value="1"/>
</dbReference>
<dbReference type="RefSeq" id="WP_010901103.1">
    <property type="nucleotide sequence ID" value="NC_002578.1"/>
</dbReference>
<evidence type="ECO:0000259" key="3">
    <source>
        <dbReference type="Pfam" id="PF16653"/>
    </source>
</evidence>
<organism evidence="4 5">
    <name type="scientific">Thermoplasma acidophilum (strain ATCC 25905 / DSM 1728 / JCM 9062 / NBRC 15155 / AMRC-C165)</name>
    <dbReference type="NCBI Taxonomy" id="273075"/>
    <lineage>
        <taxon>Archaea</taxon>
        <taxon>Methanobacteriati</taxon>
        <taxon>Thermoplasmatota</taxon>
        <taxon>Thermoplasmata</taxon>
        <taxon>Thermoplasmatales</taxon>
        <taxon>Thermoplasmataceae</taxon>
        <taxon>Thermoplasma</taxon>
    </lineage>
</organism>
<evidence type="ECO:0000256" key="1">
    <source>
        <dbReference type="ARBA" id="ARBA00023002"/>
    </source>
</evidence>
<keyword evidence="5" id="KW-1185">Reference proteome</keyword>